<dbReference type="Pfam" id="PF00107">
    <property type="entry name" value="ADH_zinc_N"/>
    <property type="match status" value="1"/>
</dbReference>
<dbReference type="InterPro" id="IPR036291">
    <property type="entry name" value="NAD(P)-bd_dom_sf"/>
</dbReference>
<dbReference type="SMART" id="SM00829">
    <property type="entry name" value="PKS_ER"/>
    <property type="match status" value="1"/>
</dbReference>
<keyword evidence="8" id="KW-1185">Reference proteome</keyword>
<dbReference type="SUPFAM" id="SSF50129">
    <property type="entry name" value="GroES-like"/>
    <property type="match status" value="1"/>
</dbReference>
<keyword evidence="2 5" id="KW-0479">Metal-binding</keyword>
<evidence type="ECO:0000256" key="2">
    <source>
        <dbReference type="ARBA" id="ARBA00022723"/>
    </source>
</evidence>
<evidence type="ECO:0000313" key="7">
    <source>
        <dbReference type="EMBL" id="SSA39090.1"/>
    </source>
</evidence>
<dbReference type="InterPro" id="IPR011032">
    <property type="entry name" value="GroES-like_sf"/>
</dbReference>
<dbReference type="PROSITE" id="PS00059">
    <property type="entry name" value="ADH_ZINC"/>
    <property type="match status" value="1"/>
</dbReference>
<protein>
    <submittedName>
        <fullName evidence="7">Threonine dehydrogenase</fullName>
    </submittedName>
</protein>
<sequence length="339" mass="35963">MRQVVMHAPGDVRVEDREDPTIIEPTDAIIRLSATCICGSDLWPYRGAEPVEHQVMGHEYVGVVEEVGDEVRTVKVGDFVVGSFWASDNTCEICRAGYQAYCVHRVPMGAIGTQSELARIPLADGTLVATPGMPDPDLIPSLMAASDVLGTGWFAAVAAEAGPGKTVAVVGDGAVGLLGVLAAKQLGAERILAISRHADRQALAREFGATHIVEERGEDGVAKVKELTNGLGAHPVIEAVGTQEAMMQAIHSTRPGGHVGFVGVSHDVAIPGDELFMAGVHIHGGPAPVRQYLPELIQLVWDRKIDPGKVFDLTLPLDKAAEGYQAMDQRTATKVLLLP</sequence>
<dbReference type="InterPro" id="IPR013154">
    <property type="entry name" value="ADH-like_N"/>
</dbReference>
<dbReference type="SUPFAM" id="SSF51735">
    <property type="entry name" value="NAD(P)-binding Rossmann-fold domains"/>
    <property type="match status" value="1"/>
</dbReference>
<evidence type="ECO:0000256" key="4">
    <source>
        <dbReference type="ARBA" id="ARBA00023002"/>
    </source>
</evidence>
<dbReference type="InterPro" id="IPR013149">
    <property type="entry name" value="ADH-like_C"/>
</dbReference>
<comment type="similarity">
    <text evidence="5">Belongs to the zinc-containing alcohol dehydrogenase family.</text>
</comment>
<dbReference type="EMBL" id="UETB01000002">
    <property type="protein sequence ID" value="SSA39090.1"/>
    <property type="molecule type" value="Genomic_DNA"/>
</dbReference>
<dbReference type="RefSeq" id="WP_110851365.1">
    <property type="nucleotide sequence ID" value="NZ_QKLZ01000002.1"/>
</dbReference>
<organism evidence="7 8">
    <name type="scientific">Georgenia satyanarayanai</name>
    <dbReference type="NCBI Taxonomy" id="860221"/>
    <lineage>
        <taxon>Bacteria</taxon>
        <taxon>Bacillati</taxon>
        <taxon>Actinomycetota</taxon>
        <taxon>Actinomycetes</taxon>
        <taxon>Micrococcales</taxon>
        <taxon>Bogoriellaceae</taxon>
        <taxon>Georgenia</taxon>
    </lineage>
</organism>
<dbReference type="InterPro" id="IPR020843">
    <property type="entry name" value="ER"/>
</dbReference>
<reference evidence="7 8" key="1">
    <citation type="submission" date="2016-10" db="EMBL/GenBank/DDBJ databases">
        <authorList>
            <person name="Cai Z."/>
        </authorList>
    </citation>
    <scope>NUCLEOTIDE SEQUENCE [LARGE SCALE GENOMIC DNA]</scope>
    <source>
        <strain evidence="7 8">CGMCC 1.10826</strain>
    </source>
</reference>
<dbReference type="Gene3D" id="3.40.50.720">
    <property type="entry name" value="NAD(P)-binding Rossmann-like Domain"/>
    <property type="match status" value="1"/>
</dbReference>
<dbReference type="PANTHER" id="PTHR42813">
    <property type="entry name" value="ZINC-TYPE ALCOHOL DEHYDROGENASE-LIKE"/>
    <property type="match status" value="1"/>
</dbReference>
<dbReference type="GO" id="GO:0016491">
    <property type="term" value="F:oxidoreductase activity"/>
    <property type="evidence" value="ECO:0007669"/>
    <property type="project" value="UniProtKB-KW"/>
</dbReference>
<accession>A0A2Y9A3U7</accession>
<dbReference type="PANTHER" id="PTHR42813:SF2">
    <property type="entry name" value="DEHYDROGENASE, ZINC-CONTAINING, PUTATIVE (AFU_ORTHOLOGUE AFUA_2G02810)-RELATED"/>
    <property type="match status" value="1"/>
</dbReference>
<gene>
    <name evidence="7" type="ORF">SAMN05216184_1025</name>
</gene>
<dbReference type="InterPro" id="IPR002328">
    <property type="entry name" value="ADH_Zn_CS"/>
</dbReference>
<dbReference type="GO" id="GO:0008270">
    <property type="term" value="F:zinc ion binding"/>
    <property type="evidence" value="ECO:0007669"/>
    <property type="project" value="InterPro"/>
</dbReference>
<comment type="cofactor">
    <cofactor evidence="1 5">
        <name>Zn(2+)</name>
        <dbReference type="ChEBI" id="CHEBI:29105"/>
    </cofactor>
</comment>
<evidence type="ECO:0000313" key="8">
    <source>
        <dbReference type="Proteomes" id="UP000250222"/>
    </source>
</evidence>
<evidence type="ECO:0000256" key="3">
    <source>
        <dbReference type="ARBA" id="ARBA00022833"/>
    </source>
</evidence>
<dbReference type="CDD" id="cd08287">
    <property type="entry name" value="FDH_like_ADH3"/>
    <property type="match status" value="1"/>
</dbReference>
<evidence type="ECO:0000256" key="5">
    <source>
        <dbReference type="RuleBase" id="RU361277"/>
    </source>
</evidence>
<dbReference type="Pfam" id="PF08240">
    <property type="entry name" value="ADH_N"/>
    <property type="match status" value="1"/>
</dbReference>
<dbReference type="Gene3D" id="3.90.180.10">
    <property type="entry name" value="Medium-chain alcohol dehydrogenases, catalytic domain"/>
    <property type="match status" value="1"/>
</dbReference>
<evidence type="ECO:0000256" key="1">
    <source>
        <dbReference type="ARBA" id="ARBA00001947"/>
    </source>
</evidence>
<feature type="domain" description="Enoyl reductase (ER)" evidence="6">
    <location>
        <begin position="7"/>
        <end position="337"/>
    </location>
</feature>
<proteinExistence type="inferred from homology"/>
<dbReference type="AlphaFoldDB" id="A0A2Y9A3U7"/>
<keyword evidence="4" id="KW-0560">Oxidoreductase</keyword>
<evidence type="ECO:0000259" key="6">
    <source>
        <dbReference type="SMART" id="SM00829"/>
    </source>
</evidence>
<keyword evidence="3 5" id="KW-0862">Zinc</keyword>
<name>A0A2Y9A3U7_9MICO</name>
<dbReference type="OrthoDB" id="241504at2"/>
<dbReference type="Proteomes" id="UP000250222">
    <property type="component" value="Unassembled WGS sequence"/>
</dbReference>